<evidence type="ECO:0000256" key="7">
    <source>
        <dbReference type="ARBA" id="ARBA00022723"/>
    </source>
</evidence>
<dbReference type="InterPro" id="IPR005835">
    <property type="entry name" value="NTP_transferase_dom"/>
</dbReference>
<dbReference type="InterPro" id="IPR005907">
    <property type="entry name" value="G1P_thy_trans_s"/>
</dbReference>
<keyword evidence="7 10" id="KW-0479">Metal-binding</keyword>
<keyword evidence="6 10" id="KW-0548">Nucleotidyltransferase</keyword>
<name>N2ADK7_9FIRM</name>
<dbReference type="AlphaFoldDB" id="N2ADK7"/>
<proteinExistence type="inferred from homology"/>
<comment type="cofactor">
    <cofactor evidence="1">
        <name>Mg(2+)</name>
        <dbReference type="ChEBI" id="CHEBI:18420"/>
    </cofactor>
</comment>
<dbReference type="InterPro" id="IPR029044">
    <property type="entry name" value="Nucleotide-diphossugar_trans"/>
</dbReference>
<dbReference type="Pfam" id="PF00483">
    <property type="entry name" value="NTP_transferase"/>
    <property type="match status" value="1"/>
</dbReference>
<keyword evidence="13" id="KW-1185">Reference proteome</keyword>
<dbReference type="Proteomes" id="UP000012589">
    <property type="component" value="Unassembled WGS sequence"/>
</dbReference>
<gene>
    <name evidence="12" type="ORF">C823_02604</name>
</gene>
<organism evidence="12 13">
    <name type="scientific">Eubacterium plexicaudatum ASF492</name>
    <dbReference type="NCBI Taxonomy" id="1235802"/>
    <lineage>
        <taxon>Bacteria</taxon>
        <taxon>Bacillati</taxon>
        <taxon>Bacillota</taxon>
        <taxon>Clostridia</taxon>
        <taxon>Eubacteriales</taxon>
        <taxon>Eubacteriaceae</taxon>
        <taxon>Eubacterium</taxon>
    </lineage>
</organism>
<evidence type="ECO:0000259" key="11">
    <source>
        <dbReference type="Pfam" id="PF00483"/>
    </source>
</evidence>
<evidence type="ECO:0000256" key="2">
    <source>
        <dbReference type="ARBA" id="ARBA00010480"/>
    </source>
</evidence>
<comment type="catalytic activity">
    <reaction evidence="9 10">
        <text>dTTP + alpha-D-glucose 1-phosphate + H(+) = dTDP-alpha-D-glucose + diphosphate</text>
        <dbReference type="Rhea" id="RHEA:15225"/>
        <dbReference type="ChEBI" id="CHEBI:15378"/>
        <dbReference type="ChEBI" id="CHEBI:33019"/>
        <dbReference type="ChEBI" id="CHEBI:37568"/>
        <dbReference type="ChEBI" id="CHEBI:57477"/>
        <dbReference type="ChEBI" id="CHEBI:58601"/>
        <dbReference type="EC" id="2.7.7.24"/>
    </reaction>
</comment>
<comment type="caution">
    <text evidence="12">The sequence shown here is derived from an EMBL/GenBank/DDBJ whole genome shotgun (WGS) entry which is preliminary data.</text>
</comment>
<dbReference type="NCBIfam" id="TIGR01207">
    <property type="entry name" value="rmlA"/>
    <property type="match status" value="1"/>
</dbReference>
<evidence type="ECO:0000256" key="9">
    <source>
        <dbReference type="ARBA" id="ARBA00049336"/>
    </source>
</evidence>
<dbReference type="OrthoDB" id="9803871at2"/>
<dbReference type="PANTHER" id="PTHR43532:SF1">
    <property type="entry name" value="GLUCOSE-1-PHOSPHATE THYMIDYLYLTRANSFERASE 1"/>
    <property type="match status" value="1"/>
</dbReference>
<comment type="similarity">
    <text evidence="2 10">Belongs to the glucose-1-phosphate thymidylyltransferase family.</text>
</comment>
<evidence type="ECO:0000256" key="3">
    <source>
        <dbReference type="ARBA" id="ARBA00012461"/>
    </source>
</evidence>
<evidence type="ECO:0000256" key="10">
    <source>
        <dbReference type="RuleBase" id="RU003706"/>
    </source>
</evidence>
<dbReference type="PATRIC" id="fig|1235802.3.peg.2754"/>
<evidence type="ECO:0000313" key="12">
    <source>
        <dbReference type="EMBL" id="EMZ26111.1"/>
    </source>
</evidence>
<dbReference type="EC" id="2.7.7.24" evidence="3 10"/>
<accession>N2ADK7</accession>
<dbReference type="STRING" id="1235802.C823_02604"/>
<dbReference type="EMBL" id="AQFT01000085">
    <property type="protein sequence ID" value="EMZ26111.1"/>
    <property type="molecule type" value="Genomic_DNA"/>
</dbReference>
<dbReference type="eggNOG" id="COG1209">
    <property type="taxonomic scope" value="Bacteria"/>
</dbReference>
<evidence type="ECO:0000256" key="5">
    <source>
        <dbReference type="ARBA" id="ARBA00022679"/>
    </source>
</evidence>
<dbReference type="Gene3D" id="3.90.550.10">
    <property type="entry name" value="Spore Coat Polysaccharide Biosynthesis Protein SpsA, Chain A"/>
    <property type="match status" value="1"/>
</dbReference>
<evidence type="ECO:0000256" key="4">
    <source>
        <dbReference type="ARBA" id="ARBA00017654"/>
    </source>
</evidence>
<evidence type="ECO:0000256" key="6">
    <source>
        <dbReference type="ARBA" id="ARBA00022695"/>
    </source>
</evidence>
<sequence length="289" mass="32002">MKGIILAGGSGTRLYPLTKSISKQIMPVYDKPMIYYPLSTLMLAGIRDILIISTPRDLPVFEDLFGDGSQFGLSMNYAVQMEPRGLADAFLIGEQFVGNDTAALVLGDNIFYGQSFSRVLQRAAGLEKGAVIFGYYVKDPREYGVVEFDEEGKALSIEEKPENPKSNYAVPGLYFYDNDVVEIAKNIKPSARGEIEITSVNEEYLRRGTLKVETLGRGFAWLDTGTHDSLLDAADFVAAVQKRQGLYVSCIEEIAYKRGFIGREQLIALAQPLLKTNYGKYLMDVAEGL</sequence>
<dbReference type="CDD" id="cd02538">
    <property type="entry name" value="G1P_TT_short"/>
    <property type="match status" value="1"/>
</dbReference>
<keyword evidence="5 10" id="KW-0808">Transferase</keyword>
<evidence type="ECO:0000256" key="1">
    <source>
        <dbReference type="ARBA" id="ARBA00001946"/>
    </source>
</evidence>
<protein>
    <recommendedName>
        <fullName evidence="4 10">Glucose-1-phosphate thymidylyltransferase</fullName>
        <ecNumber evidence="3 10">2.7.7.24</ecNumber>
    </recommendedName>
</protein>
<dbReference type="SUPFAM" id="SSF53448">
    <property type="entry name" value="Nucleotide-diphospho-sugar transferases"/>
    <property type="match status" value="1"/>
</dbReference>
<evidence type="ECO:0000256" key="8">
    <source>
        <dbReference type="ARBA" id="ARBA00022842"/>
    </source>
</evidence>
<keyword evidence="8 10" id="KW-0460">Magnesium</keyword>
<evidence type="ECO:0000313" key="13">
    <source>
        <dbReference type="Proteomes" id="UP000012589"/>
    </source>
</evidence>
<reference evidence="12 13" key="1">
    <citation type="journal article" date="2014" name="Genome Announc.">
        <title>Draft genome sequences of the altered schaedler flora, a defined bacterial community from gnotobiotic mice.</title>
        <authorList>
            <person name="Wannemuehler M.J."/>
            <person name="Overstreet A.M."/>
            <person name="Ward D.V."/>
            <person name="Phillips G.J."/>
        </authorList>
    </citation>
    <scope>NUCLEOTIDE SEQUENCE [LARGE SCALE GENOMIC DNA]</scope>
    <source>
        <strain evidence="12 13">ASF492</strain>
    </source>
</reference>
<dbReference type="HOGENOM" id="CLU_029499_9_0_9"/>
<dbReference type="GO" id="GO:0046872">
    <property type="term" value="F:metal ion binding"/>
    <property type="evidence" value="ECO:0007669"/>
    <property type="project" value="UniProtKB-KW"/>
</dbReference>
<comment type="function">
    <text evidence="10">Catalyzes the formation of dTDP-glucose, from dTTP and glucose 1-phosphate, as well as its pyrophosphorolysis.</text>
</comment>
<feature type="domain" description="Nucleotidyl transferase" evidence="11">
    <location>
        <begin position="2"/>
        <end position="238"/>
    </location>
</feature>
<dbReference type="GO" id="GO:0008879">
    <property type="term" value="F:glucose-1-phosphate thymidylyltransferase activity"/>
    <property type="evidence" value="ECO:0007669"/>
    <property type="project" value="UniProtKB-EC"/>
</dbReference>
<dbReference type="PANTHER" id="PTHR43532">
    <property type="entry name" value="GLUCOSE-1-PHOSPHATE THYMIDYLYLTRANSFERASE"/>
    <property type="match status" value="1"/>
</dbReference>
<dbReference type="FunFam" id="3.90.550.10:FF:000023">
    <property type="entry name" value="Glucose-1-phosphate thymidylyltransferase"/>
    <property type="match status" value="1"/>
</dbReference>